<dbReference type="AlphaFoldDB" id="A0A6C0J091"/>
<dbReference type="Pfam" id="PF05045">
    <property type="entry name" value="RgpF"/>
    <property type="match status" value="1"/>
</dbReference>
<reference evidence="1" key="1">
    <citation type="journal article" date="2020" name="Nature">
        <title>Giant virus diversity and host interactions through global metagenomics.</title>
        <authorList>
            <person name="Schulz F."/>
            <person name="Roux S."/>
            <person name="Paez-Espino D."/>
            <person name="Jungbluth S."/>
            <person name="Walsh D.A."/>
            <person name="Denef V.J."/>
            <person name="McMahon K.D."/>
            <person name="Konstantinidis K.T."/>
            <person name="Eloe-Fadrosh E.A."/>
            <person name="Kyrpides N.C."/>
            <person name="Woyke T."/>
        </authorList>
    </citation>
    <scope>NUCLEOTIDE SEQUENCE</scope>
    <source>
        <strain evidence="1">GVMAG-M-3300025695-21</strain>
    </source>
</reference>
<protein>
    <recommendedName>
        <fullName evidence="2">Glycosyltransferase</fullName>
    </recommendedName>
</protein>
<dbReference type="InterPro" id="IPR007739">
    <property type="entry name" value="RgpF"/>
</dbReference>
<organism evidence="1">
    <name type="scientific">viral metagenome</name>
    <dbReference type="NCBI Taxonomy" id="1070528"/>
    <lineage>
        <taxon>unclassified sequences</taxon>
        <taxon>metagenomes</taxon>
        <taxon>organismal metagenomes</taxon>
    </lineage>
</organism>
<accession>A0A6C0J091</accession>
<evidence type="ECO:0000313" key="1">
    <source>
        <dbReference type="EMBL" id="QHT99041.1"/>
    </source>
</evidence>
<evidence type="ECO:0008006" key="2">
    <source>
        <dbReference type="Google" id="ProtNLM"/>
    </source>
</evidence>
<name>A0A6C0J091_9ZZZZ</name>
<sequence length="232" mass="27343">MSKTLVLYVFHNYNNRVEYFINNCIFKDDKVDFIIICNNKNINFSAPDYVKIIIRDNIGYDFGAWSHGLLDNNLYENYDKFIFVNSSVSGPYLRDKNIKWTDIYLNGLQNNVKLFGSTINTLPHILDPHVQSYIFSMEKETLEYLIICKIFSITEYSLTFEDAIYNKEVRMSREILKKGGNIGSLLKQYNDVNFTKKISNVKLYDDIMYPQYRGILWDEYDLVFIKGNRIGI</sequence>
<proteinExistence type="predicted"/>
<dbReference type="EMBL" id="MN740300">
    <property type="protein sequence ID" value="QHT99041.1"/>
    <property type="molecule type" value="Genomic_DNA"/>
</dbReference>